<gene>
    <name evidence="6" type="ORF">QTO34_016478</name>
</gene>
<protein>
    <submittedName>
        <fullName evidence="6">Uncharacterized protein</fullName>
    </submittedName>
</protein>
<dbReference type="GO" id="GO:0042742">
    <property type="term" value="P:defense response to bacterium"/>
    <property type="evidence" value="ECO:0007669"/>
    <property type="project" value="TreeGrafter"/>
</dbReference>
<evidence type="ECO:0000256" key="5">
    <source>
        <dbReference type="ARBA" id="ARBA00023157"/>
    </source>
</evidence>
<evidence type="ECO:0000313" key="6">
    <source>
        <dbReference type="EMBL" id="KAK1341730.1"/>
    </source>
</evidence>
<dbReference type="AlphaFoldDB" id="A0AA40LQE4"/>
<dbReference type="GO" id="GO:0042056">
    <property type="term" value="F:chemoattractant activity"/>
    <property type="evidence" value="ECO:0007669"/>
    <property type="project" value="TreeGrafter"/>
</dbReference>
<dbReference type="EMBL" id="JAULJE010000006">
    <property type="protein sequence ID" value="KAK1341730.1"/>
    <property type="molecule type" value="Genomic_DNA"/>
</dbReference>
<comment type="caution">
    <text evidence="6">The sequence shown here is derived from an EMBL/GenBank/DDBJ whole genome shotgun (WGS) entry which is preliminary data.</text>
</comment>
<keyword evidence="7" id="KW-1185">Reference proteome</keyword>
<accession>A0AA40LQE4</accession>
<keyword evidence="3" id="KW-0964">Secreted</keyword>
<name>A0AA40LQE4_CNENI</name>
<comment type="function">
    <text evidence="1">Has antibacterial activity.</text>
</comment>
<dbReference type="GO" id="GO:0060326">
    <property type="term" value="P:cell chemotaxis"/>
    <property type="evidence" value="ECO:0007669"/>
    <property type="project" value="TreeGrafter"/>
</dbReference>
<evidence type="ECO:0000256" key="1">
    <source>
        <dbReference type="ARBA" id="ARBA00002878"/>
    </source>
</evidence>
<keyword evidence="4" id="KW-0732">Signal</keyword>
<dbReference type="PANTHER" id="PTHR20515">
    <property type="entry name" value="BETA-DEFENSIN"/>
    <property type="match status" value="1"/>
</dbReference>
<evidence type="ECO:0000256" key="2">
    <source>
        <dbReference type="ARBA" id="ARBA00004613"/>
    </source>
</evidence>
<comment type="subcellular location">
    <subcellularLocation>
        <location evidence="2">Secreted</location>
    </subcellularLocation>
</comment>
<proteinExistence type="predicted"/>
<reference evidence="6" key="1">
    <citation type="submission" date="2023-06" db="EMBL/GenBank/DDBJ databases">
        <title>Reference genome for the Northern bat (Eptesicus nilssonii), a most northern bat species.</title>
        <authorList>
            <person name="Laine V.N."/>
            <person name="Pulliainen A.T."/>
            <person name="Lilley T.M."/>
        </authorList>
    </citation>
    <scope>NUCLEOTIDE SEQUENCE</scope>
    <source>
        <strain evidence="6">BLF_Eptnil</strain>
        <tissue evidence="6">Kidney</tissue>
    </source>
</reference>
<sequence>MPFRSGTRPFRSLWRLVHQWTGTELPRIKRSYDHTPLSEALDEAMNGNKQTNTLIRSGLGAAENHCLNLSGVCRRDICKIIEDTIGGCRRRYKCCRAWWVLIPVPTPVIYSEYQEPLKPRDWPKVLASEALEGPEKK</sequence>
<organism evidence="6 7">
    <name type="scientific">Cnephaeus nilssonii</name>
    <name type="common">Northern bat</name>
    <name type="synonym">Eptesicus nilssonii</name>
    <dbReference type="NCBI Taxonomy" id="3371016"/>
    <lineage>
        <taxon>Eukaryota</taxon>
        <taxon>Metazoa</taxon>
        <taxon>Chordata</taxon>
        <taxon>Craniata</taxon>
        <taxon>Vertebrata</taxon>
        <taxon>Euteleostomi</taxon>
        <taxon>Mammalia</taxon>
        <taxon>Eutheria</taxon>
        <taxon>Laurasiatheria</taxon>
        <taxon>Chiroptera</taxon>
        <taxon>Yangochiroptera</taxon>
        <taxon>Vespertilionidae</taxon>
        <taxon>Cnephaeus</taxon>
    </lineage>
</organism>
<evidence type="ECO:0000256" key="3">
    <source>
        <dbReference type="ARBA" id="ARBA00022525"/>
    </source>
</evidence>
<dbReference type="PANTHER" id="PTHR20515:SF3">
    <property type="entry name" value="BETA-DEFENSIN 109B-RELATED"/>
    <property type="match status" value="1"/>
</dbReference>
<evidence type="ECO:0000256" key="4">
    <source>
        <dbReference type="ARBA" id="ARBA00022729"/>
    </source>
</evidence>
<dbReference type="Proteomes" id="UP001177744">
    <property type="component" value="Unassembled WGS sequence"/>
</dbReference>
<dbReference type="GO" id="GO:0031731">
    <property type="term" value="F:CCR6 chemokine receptor binding"/>
    <property type="evidence" value="ECO:0007669"/>
    <property type="project" value="TreeGrafter"/>
</dbReference>
<evidence type="ECO:0000313" key="7">
    <source>
        <dbReference type="Proteomes" id="UP001177744"/>
    </source>
</evidence>
<dbReference type="GO" id="GO:0005615">
    <property type="term" value="C:extracellular space"/>
    <property type="evidence" value="ECO:0007669"/>
    <property type="project" value="TreeGrafter"/>
</dbReference>
<keyword evidence="5" id="KW-1015">Disulfide bond</keyword>